<feature type="region of interest" description="Disordered" evidence="1">
    <location>
        <begin position="70"/>
        <end position="107"/>
    </location>
</feature>
<feature type="region of interest" description="Disordered" evidence="1">
    <location>
        <begin position="1"/>
        <end position="22"/>
    </location>
</feature>
<proteinExistence type="predicted"/>
<feature type="compositionally biased region" description="Acidic residues" evidence="1">
    <location>
        <begin position="87"/>
        <end position="99"/>
    </location>
</feature>
<reference evidence="2 3" key="1">
    <citation type="submission" date="2017-10" db="EMBL/GenBank/DDBJ databases">
        <title>Comparative genomics in systemic dimorphic fungi from Ajellomycetaceae.</title>
        <authorList>
            <person name="Munoz J.F."/>
            <person name="Mcewen J.G."/>
            <person name="Clay O.K."/>
            <person name="Cuomo C.A."/>
        </authorList>
    </citation>
    <scope>NUCLEOTIDE SEQUENCE [LARGE SCALE GENOMIC DNA]</scope>
    <source>
        <strain evidence="2 3">UAMH4076</strain>
    </source>
</reference>
<gene>
    <name evidence="2" type="ORF">GX50_03226</name>
</gene>
<evidence type="ECO:0000256" key="1">
    <source>
        <dbReference type="SAM" id="MobiDB-lite"/>
    </source>
</evidence>
<feature type="compositionally biased region" description="Acidic residues" evidence="1">
    <location>
        <begin position="7"/>
        <end position="18"/>
    </location>
</feature>
<dbReference type="STRING" id="73230.A0A2B7ZLD2"/>
<feature type="region of interest" description="Disordered" evidence="1">
    <location>
        <begin position="225"/>
        <end position="303"/>
    </location>
</feature>
<accession>A0A2B7ZLD2</accession>
<dbReference type="Proteomes" id="UP000226031">
    <property type="component" value="Unassembled WGS sequence"/>
</dbReference>
<evidence type="ECO:0000313" key="3">
    <source>
        <dbReference type="Proteomes" id="UP000226031"/>
    </source>
</evidence>
<protein>
    <submittedName>
        <fullName evidence="2">Uncharacterized protein</fullName>
    </submittedName>
</protein>
<name>A0A2B7ZLD2_9EURO</name>
<feature type="compositionally biased region" description="Basic residues" evidence="1">
    <location>
        <begin position="259"/>
        <end position="270"/>
    </location>
</feature>
<feature type="compositionally biased region" description="Basic and acidic residues" evidence="1">
    <location>
        <begin position="271"/>
        <end position="290"/>
    </location>
</feature>
<dbReference type="EMBL" id="PDND01000050">
    <property type="protein sequence ID" value="PGH33989.1"/>
    <property type="molecule type" value="Genomic_DNA"/>
</dbReference>
<keyword evidence="3" id="KW-1185">Reference proteome</keyword>
<comment type="caution">
    <text evidence="2">The sequence shown here is derived from an EMBL/GenBank/DDBJ whole genome shotgun (WGS) entry which is preliminary data.</text>
</comment>
<organism evidence="2 3">
    <name type="scientific">[Emmonsia] crescens</name>
    <dbReference type="NCBI Taxonomy" id="73230"/>
    <lineage>
        <taxon>Eukaryota</taxon>
        <taxon>Fungi</taxon>
        <taxon>Dikarya</taxon>
        <taxon>Ascomycota</taxon>
        <taxon>Pezizomycotina</taxon>
        <taxon>Eurotiomycetes</taxon>
        <taxon>Eurotiomycetidae</taxon>
        <taxon>Onygenales</taxon>
        <taxon>Ajellomycetaceae</taxon>
        <taxon>Emergomyces</taxon>
    </lineage>
</organism>
<dbReference type="Gene3D" id="3.30.40.10">
    <property type="entry name" value="Zinc/RING finger domain, C3HC4 (zinc finger)"/>
    <property type="match status" value="1"/>
</dbReference>
<evidence type="ECO:0000313" key="2">
    <source>
        <dbReference type="EMBL" id="PGH33989.1"/>
    </source>
</evidence>
<dbReference type="AlphaFoldDB" id="A0A2B7ZLD2"/>
<feature type="compositionally biased region" description="Acidic residues" evidence="1">
    <location>
        <begin position="235"/>
        <end position="253"/>
    </location>
</feature>
<sequence>MDVKNEEEVEQGDEEGEEMNNKIIGLEERVKMMTGQLEEKVCQIANAEAPTILLMDGLIQIHQEVAEVVPAPPQAKQRRMGRRPGGESEEDEEADEDDVHESKYPGDEIPPLPHPSTWFADIEQPTTATLGKGTTTKAAGGANDAGMEPTVDNSDDLAIRSERQEMPPFFERAAIVAMIEQSEKRMIIPANDKRVACIKCPVCSVPISMHDLDTDVVTVRRLRRAEERRGREEEQGGEEEDGEDVYDGEEEVIVEWTGRRGKRKGKGKGKGRVEANTEREQESKREESREPSMVPDTQMVNLA</sequence>
<dbReference type="InterPro" id="IPR013083">
    <property type="entry name" value="Znf_RING/FYVE/PHD"/>
</dbReference>
<feature type="compositionally biased region" description="Basic and acidic residues" evidence="1">
    <location>
        <begin position="225"/>
        <end position="234"/>
    </location>
</feature>